<dbReference type="GO" id="GO:0004126">
    <property type="term" value="F:cytidine deaminase activity"/>
    <property type="evidence" value="ECO:0007669"/>
    <property type="project" value="InterPro"/>
</dbReference>
<reference evidence="7 8" key="1">
    <citation type="journal article" date="2015" name="Genome Biol. Evol.">
        <title>Comparative Genomics of a Bacterivorous Green Alga Reveals Evolutionary Causalities and Consequences of Phago-Mixotrophic Mode of Nutrition.</title>
        <authorList>
            <person name="Burns J.A."/>
            <person name="Paasch A."/>
            <person name="Narechania A."/>
            <person name="Kim E."/>
        </authorList>
    </citation>
    <scope>NUCLEOTIDE SEQUENCE [LARGE SCALE GENOMIC DNA]</scope>
    <source>
        <strain evidence="7 8">PLY_AMNH</strain>
    </source>
</reference>
<dbReference type="NCBIfam" id="NF006537">
    <property type="entry name" value="PRK09027.1"/>
    <property type="match status" value="1"/>
</dbReference>
<keyword evidence="8" id="KW-1185">Reference proteome</keyword>
<feature type="domain" description="CMP/dCMP-type deaminase" evidence="6">
    <location>
        <begin position="134"/>
        <end position="254"/>
    </location>
</feature>
<dbReference type="GO" id="GO:0042802">
    <property type="term" value="F:identical protein binding"/>
    <property type="evidence" value="ECO:0007669"/>
    <property type="project" value="UniProtKB-ARBA"/>
</dbReference>
<protein>
    <recommendedName>
        <fullName evidence="6">CMP/dCMP-type deaminase domain-containing protein</fullName>
    </recommendedName>
</protein>
<dbReference type="PROSITE" id="PS00903">
    <property type="entry name" value="CYT_DCMP_DEAMINASES_1"/>
    <property type="match status" value="1"/>
</dbReference>
<dbReference type="InterPro" id="IPR013171">
    <property type="entry name" value="Cyd/dCyd_deaminase_Zn-bd"/>
</dbReference>
<dbReference type="PROSITE" id="PS51747">
    <property type="entry name" value="CYT_DCMP_DEAMINASES_2"/>
    <property type="match status" value="2"/>
</dbReference>
<keyword evidence="4" id="KW-0378">Hydrolase</keyword>
<dbReference type="InterPro" id="IPR016193">
    <property type="entry name" value="Cytidine_deaminase-like"/>
</dbReference>
<name>A0AAE0GX08_9CHLO</name>
<dbReference type="Gene3D" id="3.40.140.10">
    <property type="entry name" value="Cytidine Deaminase, domain 2"/>
    <property type="match status" value="2"/>
</dbReference>
<dbReference type="AlphaFoldDB" id="A0AAE0GX08"/>
<dbReference type="Pfam" id="PF08211">
    <property type="entry name" value="dCMP_cyt_deam_2"/>
    <property type="match status" value="1"/>
</dbReference>
<dbReference type="PANTHER" id="PTHR11644">
    <property type="entry name" value="CYTIDINE DEAMINASE"/>
    <property type="match status" value="1"/>
</dbReference>
<evidence type="ECO:0000313" key="7">
    <source>
        <dbReference type="EMBL" id="KAK3285735.1"/>
    </source>
</evidence>
<dbReference type="Proteomes" id="UP001190700">
    <property type="component" value="Unassembled WGS sequence"/>
</dbReference>
<evidence type="ECO:0000256" key="4">
    <source>
        <dbReference type="ARBA" id="ARBA00022801"/>
    </source>
</evidence>
<evidence type="ECO:0000256" key="3">
    <source>
        <dbReference type="ARBA" id="ARBA00022723"/>
    </source>
</evidence>
<gene>
    <name evidence="7" type="ORF">CYMTET_6669</name>
</gene>
<evidence type="ECO:0000313" key="8">
    <source>
        <dbReference type="Proteomes" id="UP001190700"/>
    </source>
</evidence>
<dbReference type="GO" id="GO:0072527">
    <property type="term" value="P:pyrimidine-containing compound metabolic process"/>
    <property type="evidence" value="ECO:0007669"/>
    <property type="project" value="UniProtKB-ARBA"/>
</dbReference>
<dbReference type="GO" id="GO:0005829">
    <property type="term" value="C:cytosol"/>
    <property type="evidence" value="ECO:0007669"/>
    <property type="project" value="TreeGrafter"/>
</dbReference>
<accession>A0AAE0GX08</accession>
<keyword evidence="5" id="KW-0862">Zinc</keyword>
<sequence length="397" mass="43049">MAAQLGNRLAPTLLDSWWSRPKYATWATKYDRTSTCRAHIKRGHGVLAPQHFGVTGLKLPVSKLRGAEKGHAHRNISQKRTLGAVSSTLNISETEADNEAGETARKLVKQAVAEGRFVFEREEVDAFKQMLNMTDSQLCEHMISPATKLARPPISGYYVGAVGMGESGRVYLGVNLEFSRLPMQMAVHAEQFMVANALRMKERAIVRLAVSAAPCGHCRQFMAELPRVDAMEIKVINQPTMFLPELLPARFGPEDLLHDSSTPRLLEDRHNGLTLTAAAAALCLDEDLSAIGDAALDAANSAYTPYSECPSGLAVRTACGSVYQGGAVESCAYNPGMSPLQTTLVAALAEGGHRWEEMQTAVLVELPGAPVQHAEIVELVLKRIAPNARLVVLSAER</sequence>
<dbReference type="SUPFAM" id="SSF53927">
    <property type="entry name" value="Cytidine deaminase-like"/>
    <property type="match status" value="2"/>
</dbReference>
<dbReference type="EMBL" id="LGRX02001658">
    <property type="protein sequence ID" value="KAK3285735.1"/>
    <property type="molecule type" value="Genomic_DNA"/>
</dbReference>
<feature type="domain" description="CMP/dCMP-type deaminase" evidence="6">
    <location>
        <begin position="286"/>
        <end position="397"/>
    </location>
</feature>
<dbReference type="InterPro" id="IPR050202">
    <property type="entry name" value="Cyt/Deoxycyt_deaminase"/>
</dbReference>
<evidence type="ECO:0000256" key="1">
    <source>
        <dbReference type="ARBA" id="ARBA00006576"/>
    </source>
</evidence>
<keyword evidence="3" id="KW-0479">Metal-binding</keyword>
<proteinExistence type="inferred from homology"/>
<dbReference type="InterPro" id="IPR016192">
    <property type="entry name" value="APOBEC/CMP_deaminase_Zn-bd"/>
</dbReference>
<dbReference type="GO" id="GO:0055086">
    <property type="term" value="P:nucleobase-containing small molecule metabolic process"/>
    <property type="evidence" value="ECO:0007669"/>
    <property type="project" value="UniProtKB-ARBA"/>
</dbReference>
<organism evidence="7 8">
    <name type="scientific">Cymbomonas tetramitiformis</name>
    <dbReference type="NCBI Taxonomy" id="36881"/>
    <lineage>
        <taxon>Eukaryota</taxon>
        <taxon>Viridiplantae</taxon>
        <taxon>Chlorophyta</taxon>
        <taxon>Pyramimonadophyceae</taxon>
        <taxon>Pyramimonadales</taxon>
        <taxon>Pyramimonadaceae</taxon>
        <taxon>Cymbomonas</taxon>
    </lineage>
</organism>
<evidence type="ECO:0000256" key="2">
    <source>
        <dbReference type="ARBA" id="ARBA00011738"/>
    </source>
</evidence>
<comment type="caution">
    <text evidence="7">The sequence shown here is derived from an EMBL/GenBank/DDBJ whole genome shotgun (WGS) entry which is preliminary data.</text>
</comment>
<dbReference type="GO" id="GO:0008270">
    <property type="term" value="F:zinc ion binding"/>
    <property type="evidence" value="ECO:0007669"/>
    <property type="project" value="InterPro"/>
</dbReference>
<evidence type="ECO:0000256" key="5">
    <source>
        <dbReference type="ARBA" id="ARBA00022833"/>
    </source>
</evidence>
<evidence type="ECO:0000259" key="6">
    <source>
        <dbReference type="PROSITE" id="PS51747"/>
    </source>
</evidence>
<dbReference type="Pfam" id="PF00383">
    <property type="entry name" value="dCMP_cyt_deam_1"/>
    <property type="match status" value="1"/>
</dbReference>
<dbReference type="PANTHER" id="PTHR11644:SF2">
    <property type="entry name" value="CYTIDINE DEAMINASE"/>
    <property type="match status" value="1"/>
</dbReference>
<comment type="subunit">
    <text evidence="2">Homodimer.</text>
</comment>
<dbReference type="CDD" id="cd01283">
    <property type="entry name" value="cytidine_deaminase"/>
    <property type="match status" value="2"/>
</dbReference>
<dbReference type="InterPro" id="IPR002125">
    <property type="entry name" value="CMP_dCMP_dom"/>
</dbReference>
<comment type="similarity">
    <text evidence="1">Belongs to the cytidine and deoxycytidylate deaminase family.</text>
</comment>